<keyword evidence="3" id="KW-0328">Glycosyltransferase</keyword>
<accession>A0A7W7VY61</accession>
<feature type="region of interest" description="Disordered" evidence="8">
    <location>
        <begin position="1"/>
        <end position="27"/>
    </location>
</feature>
<evidence type="ECO:0000256" key="7">
    <source>
        <dbReference type="ARBA" id="ARBA00023136"/>
    </source>
</evidence>
<evidence type="ECO:0000313" key="13">
    <source>
        <dbReference type="Proteomes" id="UP000540506"/>
    </source>
</evidence>
<evidence type="ECO:0000259" key="11">
    <source>
        <dbReference type="Pfam" id="PF24878"/>
    </source>
</evidence>
<feature type="transmembrane region" description="Helical" evidence="9">
    <location>
        <begin position="501"/>
        <end position="521"/>
    </location>
</feature>
<evidence type="ECO:0000256" key="9">
    <source>
        <dbReference type="SAM" id="Phobius"/>
    </source>
</evidence>
<dbReference type="GO" id="GO:0016763">
    <property type="term" value="F:pentosyltransferase activity"/>
    <property type="evidence" value="ECO:0007669"/>
    <property type="project" value="TreeGrafter"/>
</dbReference>
<protein>
    <submittedName>
        <fullName evidence="12">4-amino-4-deoxy-L-arabinose transferase-like glycosyltransferase</fullName>
    </submittedName>
</protein>
<dbReference type="InterPro" id="IPR038731">
    <property type="entry name" value="RgtA/B/C-like"/>
</dbReference>
<dbReference type="InterPro" id="IPR050297">
    <property type="entry name" value="LipidA_mod_glycosyltrf_83"/>
</dbReference>
<dbReference type="EMBL" id="JACHJV010000001">
    <property type="protein sequence ID" value="MBB4927372.1"/>
    <property type="molecule type" value="Genomic_DNA"/>
</dbReference>
<feature type="transmembrane region" description="Helical" evidence="9">
    <location>
        <begin position="391"/>
        <end position="408"/>
    </location>
</feature>
<dbReference type="Pfam" id="PF24878">
    <property type="entry name" value="YkcB_C"/>
    <property type="match status" value="1"/>
</dbReference>
<keyword evidence="4 12" id="KW-0808">Transferase</keyword>
<feature type="transmembrane region" description="Helical" evidence="9">
    <location>
        <begin position="477"/>
        <end position="495"/>
    </location>
</feature>
<evidence type="ECO:0000256" key="8">
    <source>
        <dbReference type="SAM" id="MobiDB-lite"/>
    </source>
</evidence>
<sequence length="773" mass="79445">MSATVVGHPPNSEQAPERDSGSPRRPWEFWRSPADQPGWARPALLLTAAVAAVLYAWNITSSGYAFFYSDSVKSMSVSWKALFFGALDPGSTVTPDKIAGSFVPQALSARLFGFHAWSVTLPQCIEGVICVLVMYRVVRRWTGPRAGLAAAAAFTFTPVVASMFGHSMEDGGLTFCLVMAADCYQRAVLDARLRSLLFAGAWVGLGFQAKMLQAWMILPALAVGYLFAAPAVLRRRVVHLALAGAVCLAVSLSWVLMMTVVPAKDRPYADGSTNNSAIAAVFGYNGLERFGIHLPGSLPNMGSGGGFQAPGGSAPGAGPSSPAGTASAGAPAAGAPAAGAPSTGAPSAGAASTGAPPTTGPAAGAPHGGFPTLDGGPSWLKLFEGRLSPQIGWLYPFAFLALAFGLWSRRGTERTDRLRGGYVMWGTWLVVVGLVFSKMSLIPHTAYMSTLAPALAALAGAGGVLMWDAYRKGERSAWVLPAAVATEAGWAWYLGHFTPDFLPWLKWLVVAAAALGVIAMVWGQVSRRSGSRLLLIGLLAGLAGAVATPVVWSASVLDPKYAGSSFDAGAGPSSLGLIATLTKDMGGAHPPGQAGAPGSGASRRSAGAPAAGGFAAPGADVTASLSPDQRKLYDYVKARQDGAKYVLAVDGWIAASPYILATGDTVMPMGGFSSAVPQPSPSGFDALVHSGNVRFVLVQDATGVSGLFGRDGGTAVGQIDGWVKQHCTEVPATSYGVAQATGSDPLGPSLGMTEFFGDGRSVGGTLYSCPPSS</sequence>
<reference evidence="12 13" key="1">
    <citation type="submission" date="2020-08" db="EMBL/GenBank/DDBJ databases">
        <title>Sequencing the genomes of 1000 actinobacteria strains.</title>
        <authorList>
            <person name="Klenk H.-P."/>
        </authorList>
    </citation>
    <scope>NUCLEOTIDE SEQUENCE [LARGE SCALE GENOMIC DNA]</scope>
    <source>
        <strain evidence="12 13">DSM 41654</strain>
    </source>
</reference>
<organism evidence="12 13">
    <name type="scientific">Kitasatospora kifunensis</name>
    <name type="common">Streptomyces kifunensis</name>
    <dbReference type="NCBI Taxonomy" id="58351"/>
    <lineage>
        <taxon>Bacteria</taxon>
        <taxon>Bacillati</taxon>
        <taxon>Actinomycetota</taxon>
        <taxon>Actinomycetes</taxon>
        <taxon>Kitasatosporales</taxon>
        <taxon>Streptomycetaceae</taxon>
        <taxon>Kitasatospora</taxon>
    </lineage>
</organism>
<feature type="transmembrane region" description="Helical" evidence="9">
    <location>
        <begin position="533"/>
        <end position="552"/>
    </location>
</feature>
<evidence type="ECO:0000256" key="2">
    <source>
        <dbReference type="ARBA" id="ARBA00022475"/>
    </source>
</evidence>
<keyword evidence="13" id="KW-1185">Reference proteome</keyword>
<evidence type="ECO:0000259" key="10">
    <source>
        <dbReference type="Pfam" id="PF13231"/>
    </source>
</evidence>
<feature type="compositionally biased region" description="Low complexity" evidence="8">
    <location>
        <begin position="316"/>
        <end position="370"/>
    </location>
</feature>
<dbReference type="AlphaFoldDB" id="A0A7W7VY61"/>
<evidence type="ECO:0000256" key="6">
    <source>
        <dbReference type="ARBA" id="ARBA00022989"/>
    </source>
</evidence>
<feature type="transmembrane region" description="Helical" evidence="9">
    <location>
        <begin position="147"/>
        <end position="165"/>
    </location>
</feature>
<gene>
    <name evidence="12" type="ORF">FHR34_006365</name>
</gene>
<dbReference type="PANTHER" id="PTHR33908:SF3">
    <property type="entry name" value="UNDECAPRENYL PHOSPHATE-ALPHA-4-AMINO-4-DEOXY-L-ARABINOSE ARABINOSYL TRANSFERASE"/>
    <property type="match status" value="1"/>
</dbReference>
<feature type="region of interest" description="Disordered" evidence="8">
    <location>
        <begin position="588"/>
        <end position="614"/>
    </location>
</feature>
<feature type="region of interest" description="Disordered" evidence="8">
    <location>
        <begin position="303"/>
        <end position="370"/>
    </location>
</feature>
<dbReference type="GO" id="GO:0010041">
    <property type="term" value="P:response to iron(III) ion"/>
    <property type="evidence" value="ECO:0007669"/>
    <property type="project" value="TreeGrafter"/>
</dbReference>
<dbReference type="Pfam" id="PF13231">
    <property type="entry name" value="PMT_2"/>
    <property type="match status" value="1"/>
</dbReference>
<comment type="caution">
    <text evidence="12">The sequence shown here is derived from an EMBL/GenBank/DDBJ whole genome shotgun (WGS) entry which is preliminary data.</text>
</comment>
<evidence type="ECO:0000313" key="12">
    <source>
        <dbReference type="EMBL" id="MBB4927372.1"/>
    </source>
</evidence>
<feature type="domain" description="Glycosyltransferase RgtA/B/C/D-like" evidence="10">
    <location>
        <begin position="105"/>
        <end position="254"/>
    </location>
</feature>
<dbReference type="InterPro" id="IPR056785">
    <property type="entry name" value="YkcA/B-like_C"/>
</dbReference>
<evidence type="ECO:0000256" key="5">
    <source>
        <dbReference type="ARBA" id="ARBA00022692"/>
    </source>
</evidence>
<keyword evidence="6 9" id="KW-1133">Transmembrane helix</keyword>
<feature type="compositionally biased region" description="Gly residues" evidence="8">
    <location>
        <begin position="303"/>
        <end position="315"/>
    </location>
</feature>
<name>A0A7W7VY61_KITKI</name>
<dbReference type="PANTHER" id="PTHR33908">
    <property type="entry name" value="MANNOSYLTRANSFERASE YKCB-RELATED"/>
    <property type="match status" value="1"/>
</dbReference>
<feature type="transmembrane region" description="Helical" evidence="9">
    <location>
        <begin position="420"/>
        <end position="439"/>
    </location>
</feature>
<keyword evidence="5 9" id="KW-0812">Transmembrane</keyword>
<evidence type="ECO:0000256" key="4">
    <source>
        <dbReference type="ARBA" id="ARBA00022679"/>
    </source>
</evidence>
<dbReference type="GO" id="GO:0005886">
    <property type="term" value="C:plasma membrane"/>
    <property type="evidence" value="ECO:0007669"/>
    <property type="project" value="UniProtKB-SubCell"/>
</dbReference>
<evidence type="ECO:0000256" key="1">
    <source>
        <dbReference type="ARBA" id="ARBA00004651"/>
    </source>
</evidence>
<dbReference type="Proteomes" id="UP000540506">
    <property type="component" value="Unassembled WGS sequence"/>
</dbReference>
<evidence type="ECO:0000256" key="3">
    <source>
        <dbReference type="ARBA" id="ARBA00022676"/>
    </source>
</evidence>
<keyword evidence="7 9" id="KW-0472">Membrane</keyword>
<feature type="transmembrane region" description="Helical" evidence="9">
    <location>
        <begin position="212"/>
        <end position="233"/>
    </location>
</feature>
<feature type="transmembrane region" description="Helical" evidence="9">
    <location>
        <begin position="43"/>
        <end position="67"/>
    </location>
</feature>
<feature type="transmembrane region" description="Helical" evidence="9">
    <location>
        <begin position="240"/>
        <end position="261"/>
    </location>
</feature>
<feature type="transmembrane region" description="Helical" evidence="9">
    <location>
        <begin position="114"/>
        <end position="135"/>
    </location>
</feature>
<feature type="compositionally biased region" description="Basic and acidic residues" evidence="8">
    <location>
        <begin position="15"/>
        <end position="27"/>
    </location>
</feature>
<feature type="domain" description="Putative mannosyltransferase YkcA/B-like C-terminal" evidence="11">
    <location>
        <begin position="632"/>
        <end position="726"/>
    </location>
</feature>
<dbReference type="RefSeq" id="WP_184941584.1">
    <property type="nucleotide sequence ID" value="NZ_JACHJV010000001.1"/>
</dbReference>
<proteinExistence type="predicted"/>
<comment type="subcellular location">
    <subcellularLocation>
        <location evidence="1">Cell membrane</location>
        <topology evidence="1">Multi-pass membrane protein</topology>
    </subcellularLocation>
</comment>
<keyword evidence="2" id="KW-1003">Cell membrane</keyword>
<dbReference type="GO" id="GO:0009103">
    <property type="term" value="P:lipopolysaccharide biosynthetic process"/>
    <property type="evidence" value="ECO:0007669"/>
    <property type="project" value="UniProtKB-ARBA"/>
</dbReference>
<feature type="transmembrane region" description="Helical" evidence="9">
    <location>
        <begin position="451"/>
        <end position="470"/>
    </location>
</feature>